<evidence type="ECO:0000256" key="11">
    <source>
        <dbReference type="ARBA" id="ARBA00023136"/>
    </source>
</evidence>
<dbReference type="OrthoDB" id="9791652at2"/>
<dbReference type="GO" id="GO:0046872">
    <property type="term" value="F:metal ion binding"/>
    <property type="evidence" value="ECO:0007669"/>
    <property type="project" value="UniProtKB-KW"/>
</dbReference>
<evidence type="ECO:0000313" key="13">
    <source>
        <dbReference type="EMBL" id="OIJ22343.1"/>
    </source>
</evidence>
<dbReference type="Proteomes" id="UP000180057">
    <property type="component" value="Unassembled WGS sequence"/>
</dbReference>
<dbReference type="Gene3D" id="1.10.3820.10">
    <property type="entry name" value="Di-heme elbow motif domain"/>
    <property type="match status" value="1"/>
</dbReference>
<reference evidence="13 14" key="1">
    <citation type="submission" date="2016-10" db="EMBL/GenBank/DDBJ databases">
        <title>Draft genome sequences of four alkaliphilic bacteria belonging to the Anaerobacillus genus.</title>
        <authorList>
            <person name="Bassil N.M."/>
            <person name="Lloyd J.R."/>
        </authorList>
    </citation>
    <scope>NUCLEOTIDE SEQUENCE [LARGE SCALE GENOMIC DNA]</scope>
    <source>
        <strain evidence="13 14">DSM 22531</strain>
    </source>
</reference>
<evidence type="ECO:0000256" key="4">
    <source>
        <dbReference type="ARBA" id="ARBA00022475"/>
    </source>
</evidence>
<dbReference type="SUPFAM" id="SSF48695">
    <property type="entry name" value="Multiheme cytochromes"/>
    <property type="match status" value="2"/>
</dbReference>
<protein>
    <recommendedName>
        <fullName evidence="12">NapC/NirT cytochrome c N-terminal domain-containing protein</fullName>
    </recommendedName>
</protein>
<accession>A0A1S2MD21</accession>
<dbReference type="InterPro" id="IPR038266">
    <property type="entry name" value="NapC/NirT_cytc_sf"/>
</dbReference>
<keyword evidence="14" id="KW-1185">Reference proteome</keyword>
<evidence type="ECO:0000256" key="9">
    <source>
        <dbReference type="ARBA" id="ARBA00022989"/>
    </source>
</evidence>
<dbReference type="GO" id="GO:0005886">
    <property type="term" value="C:plasma membrane"/>
    <property type="evidence" value="ECO:0007669"/>
    <property type="project" value="UniProtKB-SubCell"/>
</dbReference>
<keyword evidence="5" id="KW-0349">Heme</keyword>
<dbReference type="GO" id="GO:0009061">
    <property type="term" value="P:anaerobic respiration"/>
    <property type="evidence" value="ECO:0007669"/>
    <property type="project" value="TreeGrafter"/>
</dbReference>
<dbReference type="InterPro" id="IPR005126">
    <property type="entry name" value="NapC/NirT_cyt_c_N"/>
</dbReference>
<comment type="caution">
    <text evidence="13">The sequence shown here is derived from an EMBL/GenBank/DDBJ whole genome shotgun (WGS) entry which is preliminary data.</text>
</comment>
<evidence type="ECO:0000256" key="3">
    <source>
        <dbReference type="ARBA" id="ARBA00022448"/>
    </source>
</evidence>
<gene>
    <name evidence="13" type="ORF">BKP45_06810</name>
</gene>
<dbReference type="PANTHER" id="PTHR30333">
    <property type="entry name" value="CYTOCHROME C-TYPE PROTEIN"/>
    <property type="match status" value="1"/>
</dbReference>
<dbReference type="InterPro" id="IPR036280">
    <property type="entry name" value="Multihaem_cyt_sf"/>
</dbReference>
<keyword evidence="11" id="KW-0472">Membrane</keyword>
<proteinExistence type="inferred from homology"/>
<evidence type="ECO:0000256" key="5">
    <source>
        <dbReference type="ARBA" id="ARBA00022617"/>
    </source>
</evidence>
<dbReference type="InterPro" id="IPR051174">
    <property type="entry name" value="Cytochrome_c-type_ET"/>
</dbReference>
<name>A0A1S2MD21_9BACI</name>
<comment type="similarity">
    <text evidence="2">Belongs to the NapC/NirT/NrfH family.</text>
</comment>
<evidence type="ECO:0000256" key="1">
    <source>
        <dbReference type="ARBA" id="ARBA00004236"/>
    </source>
</evidence>
<keyword evidence="6" id="KW-0812">Transmembrane</keyword>
<keyword evidence="3" id="KW-0813">Transport</keyword>
<evidence type="ECO:0000313" key="14">
    <source>
        <dbReference type="Proteomes" id="UP000180057"/>
    </source>
</evidence>
<evidence type="ECO:0000256" key="7">
    <source>
        <dbReference type="ARBA" id="ARBA00022723"/>
    </source>
</evidence>
<evidence type="ECO:0000259" key="12">
    <source>
        <dbReference type="Pfam" id="PF03264"/>
    </source>
</evidence>
<dbReference type="RefSeq" id="WP_071388898.1">
    <property type="nucleotide sequence ID" value="NZ_MLQS01000001.1"/>
</dbReference>
<dbReference type="PANTHER" id="PTHR30333:SF1">
    <property type="entry name" value="CYTOCHROME C-TYPE PROTEIN NAPC"/>
    <property type="match status" value="1"/>
</dbReference>
<evidence type="ECO:0000256" key="10">
    <source>
        <dbReference type="ARBA" id="ARBA00023004"/>
    </source>
</evidence>
<sequence>MGKDEKVKKPFLVKRIRRRLRQINWSDPINKWKLLFFSVVAFVMIAGFSYGAIAATSTTSFCSSCHEMSPEYVSHISTTHSEIKCTACHIEPGFTSTILGKLAATKEVYRHVTRTQPNPITLPKAMRDVVCLECHSPNRVVSATDNLIEDHDVHLEQGISCVTCHSGVAHAKMVERGINTNDTYDYWTVENADKLITRDYVKTNMGTCIDCHYQVNQGLKPWEDKNYIIAVPPNAFEGPILTSSEVFETVIRTANKDDKISMECQTCHIEMKIPTHHEQTDWNENHGEYARKQLEQCITCHDENNWVKRVQPQSIEEILEAKEMAWDNYVPNIEVVQREAANTVFCLTCHIEKNPDFVPNNE</sequence>
<evidence type="ECO:0000256" key="8">
    <source>
        <dbReference type="ARBA" id="ARBA00022982"/>
    </source>
</evidence>
<evidence type="ECO:0000256" key="2">
    <source>
        <dbReference type="ARBA" id="ARBA00007395"/>
    </source>
</evidence>
<organism evidence="13 14">
    <name type="scientific">Anaerobacillus alkalidiazotrophicus</name>
    <dbReference type="NCBI Taxonomy" id="472963"/>
    <lineage>
        <taxon>Bacteria</taxon>
        <taxon>Bacillati</taxon>
        <taxon>Bacillota</taxon>
        <taxon>Bacilli</taxon>
        <taxon>Bacillales</taxon>
        <taxon>Bacillaceae</taxon>
        <taxon>Anaerobacillus</taxon>
    </lineage>
</organism>
<keyword evidence="4" id="KW-1003">Cell membrane</keyword>
<comment type="subcellular location">
    <subcellularLocation>
        <location evidence="1">Cell membrane</location>
    </subcellularLocation>
</comment>
<dbReference type="EMBL" id="MLQS01000001">
    <property type="protein sequence ID" value="OIJ22343.1"/>
    <property type="molecule type" value="Genomic_DNA"/>
</dbReference>
<keyword evidence="9" id="KW-1133">Transmembrane helix</keyword>
<dbReference type="GO" id="GO:0009055">
    <property type="term" value="F:electron transfer activity"/>
    <property type="evidence" value="ECO:0007669"/>
    <property type="project" value="TreeGrafter"/>
</dbReference>
<dbReference type="AlphaFoldDB" id="A0A1S2MD21"/>
<dbReference type="STRING" id="472963.BKP45_06810"/>
<evidence type="ECO:0000256" key="6">
    <source>
        <dbReference type="ARBA" id="ARBA00022692"/>
    </source>
</evidence>
<dbReference type="Gene3D" id="1.10.1130.10">
    <property type="entry name" value="Flavocytochrome C3, Chain A"/>
    <property type="match status" value="1"/>
</dbReference>
<feature type="domain" description="NapC/NirT cytochrome c N-terminal" evidence="12">
    <location>
        <begin position="33"/>
        <end position="171"/>
    </location>
</feature>
<dbReference type="Pfam" id="PF03264">
    <property type="entry name" value="Cytochrom_NNT"/>
    <property type="match status" value="1"/>
</dbReference>
<keyword evidence="8" id="KW-0249">Electron transport</keyword>
<keyword evidence="10" id="KW-0408">Iron</keyword>
<keyword evidence="7" id="KW-0479">Metal-binding</keyword>